<comment type="caution">
    <text evidence="4">The sequence shown here is derived from an EMBL/GenBank/DDBJ whole genome shotgun (WGS) entry which is preliminary data.</text>
</comment>
<evidence type="ECO:0000313" key="4">
    <source>
        <dbReference type="EMBL" id="CCQ90710.1"/>
    </source>
</evidence>
<name>M1ZBV5_NITG3</name>
<dbReference type="OrthoDB" id="5451288at2"/>
<sequence>MQRFLIVTLTALTFAIPGPVDAANKKYFSLMIGPSFRTDADSSFSGSRVAGNPRGEQDVSLGGVGGAAAGMYLPDNFRIEGEVAFRNNGVDEPLPAFRDWNVGAATLMVNGYYDIPVRHQIQPFVGLGMGLGLATSSLEDNFGFSDTDTDAVFAYQFIGGLQYRHNHRLSFFTSYRYFATTDPDFQFGGVRAQTDLDSHDLVLGVRFDFE</sequence>
<dbReference type="EMBL" id="CAQJ01000040">
    <property type="protein sequence ID" value="CCQ90710.1"/>
    <property type="molecule type" value="Genomic_DNA"/>
</dbReference>
<dbReference type="Proteomes" id="UP000011704">
    <property type="component" value="Unassembled WGS sequence"/>
</dbReference>
<dbReference type="InParanoid" id="M1ZBV5"/>
<evidence type="ECO:0000259" key="3">
    <source>
        <dbReference type="Pfam" id="PF13505"/>
    </source>
</evidence>
<dbReference type="Pfam" id="PF13505">
    <property type="entry name" value="OMP_b-brl"/>
    <property type="match status" value="1"/>
</dbReference>
<feature type="domain" description="Outer membrane protein beta-barrel" evidence="3">
    <location>
        <begin position="41"/>
        <end position="209"/>
    </location>
</feature>
<feature type="chain" id="PRO_5004020011" evidence="2">
    <location>
        <begin position="23"/>
        <end position="210"/>
    </location>
</feature>
<dbReference type="RefSeq" id="WP_005008555.1">
    <property type="nucleotide sequence ID" value="NZ_HG422173.1"/>
</dbReference>
<dbReference type="InterPro" id="IPR011250">
    <property type="entry name" value="OMP/PagP_B-barrel"/>
</dbReference>
<dbReference type="InterPro" id="IPR027385">
    <property type="entry name" value="Beta-barrel_OMP"/>
</dbReference>
<evidence type="ECO:0000256" key="1">
    <source>
        <dbReference type="ARBA" id="ARBA00022729"/>
    </source>
</evidence>
<proteinExistence type="predicted"/>
<keyword evidence="1 2" id="KW-0732">Signal</keyword>
<accession>M1ZBV5</accession>
<feature type="signal peptide" evidence="2">
    <location>
        <begin position="1"/>
        <end position="22"/>
    </location>
</feature>
<gene>
    <name evidence="4" type="ORF">NITGR_360048</name>
</gene>
<organism evidence="4 5">
    <name type="scientific">Nitrospina gracilis (strain 3/211)</name>
    <dbReference type="NCBI Taxonomy" id="1266370"/>
    <lineage>
        <taxon>Bacteria</taxon>
        <taxon>Pseudomonadati</taxon>
        <taxon>Nitrospinota/Tectimicrobiota group</taxon>
        <taxon>Nitrospinota</taxon>
        <taxon>Nitrospinia</taxon>
        <taxon>Nitrospinales</taxon>
        <taxon>Nitrospinaceae</taxon>
        <taxon>Nitrospina</taxon>
    </lineage>
</organism>
<dbReference type="AlphaFoldDB" id="M1ZBV5"/>
<dbReference type="HOGENOM" id="CLU_057473_2_1_0"/>
<reference evidence="4 5" key="1">
    <citation type="journal article" date="2013" name="Front. Microbiol.">
        <title>The genome of Nitrospina gracilis illuminates the metabolism and evolution of the major marine nitrite oxidizer.</title>
        <authorList>
            <person name="Luecker S."/>
            <person name="Nowka B."/>
            <person name="Rattei T."/>
            <person name="Spieck E."/>
            <person name="and Daims H."/>
        </authorList>
    </citation>
    <scope>NUCLEOTIDE SEQUENCE [LARGE SCALE GENOMIC DNA]</scope>
    <source>
        <strain evidence="4 5">3/211</strain>
    </source>
</reference>
<dbReference type="SUPFAM" id="SSF56925">
    <property type="entry name" value="OMPA-like"/>
    <property type="match status" value="1"/>
</dbReference>
<dbReference type="Gene3D" id="2.40.160.20">
    <property type="match status" value="1"/>
</dbReference>
<evidence type="ECO:0000313" key="5">
    <source>
        <dbReference type="Proteomes" id="UP000011704"/>
    </source>
</evidence>
<protein>
    <submittedName>
        <fullName evidence="4">Putative Surface antigen msp4 family protein</fullName>
    </submittedName>
</protein>
<keyword evidence="5" id="KW-1185">Reference proteome</keyword>
<evidence type="ECO:0000256" key="2">
    <source>
        <dbReference type="SAM" id="SignalP"/>
    </source>
</evidence>
<dbReference type="STRING" id="1266370.NITGR_360048"/>